<evidence type="ECO:0000313" key="2">
    <source>
        <dbReference type="EMBL" id="KGO85865.1"/>
    </source>
</evidence>
<dbReference type="eggNOG" id="COG1917">
    <property type="taxonomic scope" value="Bacteria"/>
</dbReference>
<comment type="caution">
    <text evidence="2">The sequence shown here is derived from an EMBL/GenBank/DDBJ whole genome shotgun (WGS) entry which is preliminary data.</text>
</comment>
<dbReference type="SUPFAM" id="SSF51182">
    <property type="entry name" value="RmlC-like cupins"/>
    <property type="match status" value="1"/>
</dbReference>
<reference evidence="2 3" key="1">
    <citation type="submission" date="2013-09" db="EMBL/GenBank/DDBJ databases">
        <authorList>
            <person name="Zeng Z."/>
            <person name="Chen C."/>
        </authorList>
    </citation>
    <scope>NUCLEOTIDE SEQUENCE [LARGE SCALE GENOMIC DNA]</scope>
    <source>
        <strain evidence="2 3">WB 3.3-2</strain>
    </source>
</reference>
<dbReference type="InterPro" id="IPR011051">
    <property type="entry name" value="RmlC_Cupin_sf"/>
</dbReference>
<dbReference type="AlphaFoldDB" id="A0A0A2MC43"/>
<sequence>MYEKDRITKIIVINLFMRTKQYSGNLKFENVVETQVNALGQKIEYPDFKDAKVSMMKITFPPGESTGWHKHIIPVFSYILQGTLTIETEEHKIMEFKEGSSFAEMINVYHNGINRGKSEVVAFVIYLGGDATPLAIPKT</sequence>
<dbReference type="EMBL" id="JRLX01000015">
    <property type="protein sequence ID" value="KGO85865.1"/>
    <property type="molecule type" value="Genomic_DNA"/>
</dbReference>
<evidence type="ECO:0000259" key="1">
    <source>
        <dbReference type="Pfam" id="PF07883"/>
    </source>
</evidence>
<evidence type="ECO:0000313" key="3">
    <source>
        <dbReference type="Proteomes" id="UP000030152"/>
    </source>
</evidence>
<accession>A0A0A2MC43</accession>
<gene>
    <name evidence="2" type="ORF">Q765_13580</name>
</gene>
<dbReference type="STRING" id="1121895.GCA_000378485_03263"/>
<dbReference type="InterPro" id="IPR013096">
    <property type="entry name" value="Cupin_2"/>
</dbReference>
<dbReference type="InterPro" id="IPR014710">
    <property type="entry name" value="RmlC-like_jellyroll"/>
</dbReference>
<protein>
    <submittedName>
        <fullName evidence="2">Cupin</fullName>
    </submittedName>
</protein>
<name>A0A0A2MC43_9FLAO</name>
<organism evidence="2 3">
    <name type="scientific">Flavobacterium rivuli WB 3.3-2 = DSM 21788</name>
    <dbReference type="NCBI Taxonomy" id="1121895"/>
    <lineage>
        <taxon>Bacteria</taxon>
        <taxon>Pseudomonadati</taxon>
        <taxon>Bacteroidota</taxon>
        <taxon>Flavobacteriia</taxon>
        <taxon>Flavobacteriales</taxon>
        <taxon>Flavobacteriaceae</taxon>
        <taxon>Flavobacterium</taxon>
    </lineage>
</organism>
<proteinExistence type="predicted"/>
<keyword evidence="3" id="KW-1185">Reference proteome</keyword>
<dbReference type="Pfam" id="PF07883">
    <property type="entry name" value="Cupin_2"/>
    <property type="match status" value="1"/>
</dbReference>
<dbReference type="CDD" id="cd02236">
    <property type="entry name" value="cupin_CV2614-like"/>
    <property type="match status" value="1"/>
</dbReference>
<dbReference type="Gene3D" id="2.60.120.10">
    <property type="entry name" value="Jelly Rolls"/>
    <property type="match status" value="1"/>
</dbReference>
<dbReference type="Proteomes" id="UP000030152">
    <property type="component" value="Unassembled WGS sequence"/>
</dbReference>
<feature type="domain" description="Cupin type-2" evidence="1">
    <location>
        <begin position="58"/>
        <end position="126"/>
    </location>
</feature>